<keyword evidence="6" id="KW-1185">Reference proteome</keyword>
<dbReference type="SMART" id="SM00015">
    <property type="entry name" value="IQ"/>
    <property type="match status" value="1"/>
</dbReference>
<feature type="compositionally biased region" description="Basic and acidic residues" evidence="3">
    <location>
        <begin position="203"/>
        <end position="226"/>
    </location>
</feature>
<comment type="caution">
    <text evidence="5">The sequence shown here is derived from an EMBL/GenBank/DDBJ whole genome shotgun (WGS) entry which is preliminary data.</text>
</comment>
<keyword evidence="2" id="KW-0175">Coiled coil</keyword>
<dbReference type="SUPFAM" id="SSF63491">
    <property type="entry name" value="BAG domain"/>
    <property type="match status" value="1"/>
</dbReference>
<sequence length="447" mass="51132">MENSYFRSPWNSNHTYFPQQNPHRNHQNPTPKTKFVSIPVRFVESEHSAAVRIQKLVRGFLVRKKVEVVRRMEGEVKEIERRIEGDLDLLLREEKERIRINEMLMALLLRLDSVRGTRDYRKKVIRQAISMQETVDSLSSLAAKSEEAGGEDSASEYQEAQEEAAIEFQETLETHRNREFPEGTLENQESDQETGETLGNQELEVHETLGTNTDRETGETLENREEPELEFQETLENQEEAVLEFQETLLTGQEIPGSSVKTGSEVPEILENMRDETIKDQETSEEETSAGFFVVVEPMKSMKSEERTGEVQEIPVKIVVVDEKVFPTEEDGWSIVEAPEYDESGAKSSKPEKSEESASKLERTDESGPKPSKAEKENSEELGLKGLMERMLAENEKLKGLVVELCERSTLQCRLMGGIAKRVEQLESTLQTMMERRKTKKRETNSA</sequence>
<dbReference type="GO" id="GO:0009506">
    <property type="term" value="C:plasmodesma"/>
    <property type="evidence" value="ECO:0007669"/>
    <property type="project" value="TreeGrafter"/>
</dbReference>
<proteinExistence type="predicted"/>
<feature type="region of interest" description="Disordered" evidence="3">
    <location>
        <begin position="140"/>
        <end position="162"/>
    </location>
</feature>
<evidence type="ECO:0000256" key="3">
    <source>
        <dbReference type="SAM" id="MobiDB-lite"/>
    </source>
</evidence>
<evidence type="ECO:0000313" key="6">
    <source>
        <dbReference type="Proteomes" id="UP001140949"/>
    </source>
</evidence>
<dbReference type="InterPro" id="IPR040400">
    <property type="entry name" value="BAG5/6/7/8"/>
</dbReference>
<protein>
    <recommendedName>
        <fullName evidence="4">BAG domain-containing protein</fullName>
    </recommendedName>
</protein>
<gene>
    <name evidence="5" type="ORF">M6B38_180865</name>
</gene>
<accession>A0AAX6ENN9</accession>
<dbReference type="SMART" id="SM00264">
    <property type="entry name" value="BAG"/>
    <property type="match status" value="1"/>
</dbReference>
<feature type="compositionally biased region" description="Acidic residues" evidence="3">
    <location>
        <begin position="148"/>
        <end position="162"/>
    </location>
</feature>
<dbReference type="GO" id="GO:0006457">
    <property type="term" value="P:protein folding"/>
    <property type="evidence" value="ECO:0007669"/>
    <property type="project" value="TreeGrafter"/>
</dbReference>
<evidence type="ECO:0000313" key="5">
    <source>
        <dbReference type="EMBL" id="KAJ6805686.1"/>
    </source>
</evidence>
<dbReference type="PROSITE" id="PS50096">
    <property type="entry name" value="IQ"/>
    <property type="match status" value="1"/>
</dbReference>
<dbReference type="PANTHER" id="PTHR33322:SF4">
    <property type="entry name" value="BAG DOMAIN CONTAINING PROTEIN, EXPRESSED"/>
    <property type="match status" value="1"/>
</dbReference>
<dbReference type="Proteomes" id="UP001140949">
    <property type="component" value="Unassembled WGS sequence"/>
</dbReference>
<dbReference type="Pfam" id="PF02179">
    <property type="entry name" value="BAG"/>
    <property type="match status" value="1"/>
</dbReference>
<organism evidence="5 6">
    <name type="scientific">Iris pallida</name>
    <name type="common">Sweet iris</name>
    <dbReference type="NCBI Taxonomy" id="29817"/>
    <lineage>
        <taxon>Eukaryota</taxon>
        <taxon>Viridiplantae</taxon>
        <taxon>Streptophyta</taxon>
        <taxon>Embryophyta</taxon>
        <taxon>Tracheophyta</taxon>
        <taxon>Spermatophyta</taxon>
        <taxon>Magnoliopsida</taxon>
        <taxon>Liliopsida</taxon>
        <taxon>Asparagales</taxon>
        <taxon>Iridaceae</taxon>
        <taxon>Iridoideae</taxon>
        <taxon>Irideae</taxon>
        <taxon>Iris</taxon>
    </lineage>
</organism>
<dbReference type="PROSITE" id="PS51035">
    <property type="entry name" value="BAG"/>
    <property type="match status" value="1"/>
</dbReference>
<dbReference type="Gene3D" id="1.20.58.120">
    <property type="entry name" value="BAG domain"/>
    <property type="match status" value="1"/>
</dbReference>
<dbReference type="Pfam" id="PF00612">
    <property type="entry name" value="IQ"/>
    <property type="match status" value="1"/>
</dbReference>
<reference evidence="5" key="1">
    <citation type="journal article" date="2023" name="GigaByte">
        <title>Genome assembly of the bearded iris, Iris pallida Lam.</title>
        <authorList>
            <person name="Bruccoleri R.E."/>
            <person name="Oakeley E.J."/>
            <person name="Faust A.M.E."/>
            <person name="Altorfer M."/>
            <person name="Dessus-Babus S."/>
            <person name="Burckhardt D."/>
            <person name="Oertli M."/>
            <person name="Naumann U."/>
            <person name="Petersen F."/>
            <person name="Wong J."/>
        </authorList>
    </citation>
    <scope>NUCLEOTIDE SEQUENCE</scope>
    <source>
        <strain evidence="5">GSM-AAB239-AS_SAM_17_03QT</strain>
    </source>
</reference>
<feature type="region of interest" description="Disordered" evidence="3">
    <location>
        <begin position="1"/>
        <end position="33"/>
    </location>
</feature>
<feature type="domain" description="BAG" evidence="4">
    <location>
        <begin position="65"/>
        <end position="139"/>
    </location>
</feature>
<feature type="region of interest" description="Disordered" evidence="3">
    <location>
        <begin position="176"/>
        <end position="232"/>
    </location>
</feature>
<dbReference type="InterPro" id="IPR036533">
    <property type="entry name" value="BAG_dom_sf"/>
</dbReference>
<feature type="region of interest" description="Disordered" evidence="3">
    <location>
        <begin position="331"/>
        <end position="383"/>
    </location>
</feature>
<keyword evidence="1" id="KW-0143">Chaperone</keyword>
<evidence type="ECO:0000259" key="4">
    <source>
        <dbReference type="PROSITE" id="PS51035"/>
    </source>
</evidence>
<dbReference type="InterPro" id="IPR003103">
    <property type="entry name" value="BAG_domain"/>
</dbReference>
<dbReference type="AlphaFoldDB" id="A0AAX6ENN9"/>
<evidence type="ECO:0000256" key="2">
    <source>
        <dbReference type="SAM" id="Coils"/>
    </source>
</evidence>
<feature type="coiled-coil region" evidence="2">
    <location>
        <begin position="388"/>
        <end position="443"/>
    </location>
</feature>
<dbReference type="EMBL" id="JANAVB010035308">
    <property type="protein sequence ID" value="KAJ6805686.1"/>
    <property type="molecule type" value="Genomic_DNA"/>
</dbReference>
<dbReference type="GO" id="GO:0051087">
    <property type="term" value="F:protein-folding chaperone binding"/>
    <property type="evidence" value="ECO:0007669"/>
    <property type="project" value="InterPro"/>
</dbReference>
<dbReference type="PANTHER" id="PTHR33322">
    <property type="entry name" value="BAG DOMAIN CONTAINING PROTEIN, EXPRESSED"/>
    <property type="match status" value="1"/>
</dbReference>
<feature type="compositionally biased region" description="Basic and acidic residues" evidence="3">
    <location>
        <begin position="349"/>
        <end position="383"/>
    </location>
</feature>
<name>A0AAX6ENN9_IRIPA</name>
<dbReference type="InterPro" id="IPR000048">
    <property type="entry name" value="IQ_motif_EF-hand-BS"/>
</dbReference>
<reference evidence="5" key="2">
    <citation type="submission" date="2023-04" db="EMBL/GenBank/DDBJ databases">
        <authorList>
            <person name="Bruccoleri R.E."/>
            <person name="Oakeley E.J."/>
            <person name="Faust A.-M."/>
            <person name="Dessus-Babus S."/>
            <person name="Altorfer M."/>
            <person name="Burckhardt D."/>
            <person name="Oertli M."/>
            <person name="Naumann U."/>
            <person name="Petersen F."/>
            <person name="Wong J."/>
        </authorList>
    </citation>
    <scope>NUCLEOTIDE SEQUENCE</scope>
    <source>
        <strain evidence="5">GSM-AAB239-AS_SAM_17_03QT</strain>
        <tissue evidence="5">Leaf</tissue>
    </source>
</reference>
<feature type="compositionally biased region" description="Polar residues" evidence="3">
    <location>
        <begin position="1"/>
        <end position="31"/>
    </location>
</feature>
<evidence type="ECO:0000256" key="1">
    <source>
        <dbReference type="ARBA" id="ARBA00023186"/>
    </source>
</evidence>